<keyword evidence="3" id="KW-1185">Reference proteome</keyword>
<dbReference type="RefSeq" id="WP_227530783.1">
    <property type="nucleotide sequence ID" value="NZ_JAGTTM010000003.1"/>
</dbReference>
<keyword evidence="1" id="KW-0732">Signal</keyword>
<comment type="caution">
    <text evidence="2">The sequence shown here is derived from an EMBL/GenBank/DDBJ whole genome shotgun (WGS) entry which is preliminary data.</text>
</comment>
<evidence type="ECO:0000313" key="3">
    <source>
        <dbReference type="Proteomes" id="UP001139289"/>
    </source>
</evidence>
<feature type="signal peptide" evidence="1">
    <location>
        <begin position="1"/>
        <end position="26"/>
    </location>
</feature>
<evidence type="ECO:0000256" key="1">
    <source>
        <dbReference type="SAM" id="SignalP"/>
    </source>
</evidence>
<organism evidence="2 3">
    <name type="scientific">Microbacterium tenebrionis</name>
    <dbReference type="NCBI Taxonomy" id="2830665"/>
    <lineage>
        <taxon>Bacteria</taxon>
        <taxon>Bacillati</taxon>
        <taxon>Actinomycetota</taxon>
        <taxon>Actinomycetes</taxon>
        <taxon>Micrococcales</taxon>
        <taxon>Microbacteriaceae</taxon>
        <taxon>Microbacterium</taxon>
    </lineage>
</organism>
<reference evidence="2" key="1">
    <citation type="submission" date="2021-04" db="EMBL/GenBank/DDBJ databases">
        <title>Microbacterium tenobrionis sp. nov. and Microbacterium allomyrinae sp. nov., isolated from larvae of Tenobrio molitor and Allomyrina dichotoma, respectively.</title>
        <authorList>
            <person name="Lee S.D."/>
        </authorList>
    </citation>
    <scope>NUCLEOTIDE SEQUENCE</scope>
    <source>
        <strain evidence="2">YMB-B2</strain>
    </source>
</reference>
<proteinExistence type="predicted"/>
<dbReference type="Proteomes" id="UP001139289">
    <property type="component" value="Unassembled WGS sequence"/>
</dbReference>
<protein>
    <recommendedName>
        <fullName evidence="4">Nuclear transport factor 2 family protein</fullName>
    </recommendedName>
</protein>
<gene>
    <name evidence="2" type="ORF">KEC56_09495</name>
</gene>
<sequence length="179" mass="18898">MMVLRSTTNRFRMLALLMLAGATLSACTPAPEPTPTPTAAFASEEEAFAAAEEVYDAYLAAAALRSDGDINADPDKFLAGAALEADMEAQRGLKEQGLRIVGPSTIAEFNEREAQVSGPIGTIVADVCVDISGSRVYDDSGVDVTPAQRPDRGQVRVEFQGDSEQLLIAQSTPSEDSVC</sequence>
<feature type="chain" id="PRO_5040905512" description="Nuclear transport factor 2 family protein" evidence="1">
    <location>
        <begin position="27"/>
        <end position="179"/>
    </location>
</feature>
<evidence type="ECO:0008006" key="4">
    <source>
        <dbReference type="Google" id="ProtNLM"/>
    </source>
</evidence>
<name>A0A9X1LPN3_9MICO</name>
<dbReference type="PROSITE" id="PS51257">
    <property type="entry name" value="PROKAR_LIPOPROTEIN"/>
    <property type="match status" value="1"/>
</dbReference>
<dbReference type="AlphaFoldDB" id="A0A9X1LPN3"/>
<evidence type="ECO:0000313" key="2">
    <source>
        <dbReference type="EMBL" id="MCC2029752.1"/>
    </source>
</evidence>
<dbReference type="EMBL" id="JAGTTM010000003">
    <property type="protein sequence ID" value="MCC2029752.1"/>
    <property type="molecule type" value="Genomic_DNA"/>
</dbReference>
<accession>A0A9X1LPN3</accession>